<sequence>MLRKIRRNPQAMAGLAMIAAILLTALLAPLLAPNDPNAVNIANTYARISAQYPLGTDEMGRCVLSRLLYGARYSLGIAGPTLLLLAVFSTVVSTACAYIGGRTDRVFSALCDVFMAFPPLLIAVTLIGSLGQGITNIIISIVFSMWVWFAKIVRTFVLQEKNKEYIIACRVAGCSDLQIILGHILPNVLPQLIVYFSTGVASIVLTVSGYAFLGFGFETGTPEWGAMFSKASSYLYGHPMLLVYPGLCIIVTTAGFNLFGEALRDIISPEEA</sequence>
<dbReference type="PROSITE" id="PS50928">
    <property type="entry name" value="ABC_TM1"/>
    <property type="match status" value="1"/>
</dbReference>
<feature type="domain" description="ABC transmembrane type-1" evidence="8">
    <location>
        <begin position="71"/>
        <end position="260"/>
    </location>
</feature>
<evidence type="ECO:0000256" key="3">
    <source>
        <dbReference type="ARBA" id="ARBA00022475"/>
    </source>
</evidence>
<dbReference type="GO" id="GO:0055085">
    <property type="term" value="P:transmembrane transport"/>
    <property type="evidence" value="ECO:0007669"/>
    <property type="project" value="InterPro"/>
</dbReference>
<comment type="subcellular location">
    <subcellularLocation>
        <location evidence="1 7">Cell membrane</location>
        <topology evidence="1 7">Multi-pass membrane protein</topology>
    </subcellularLocation>
</comment>
<feature type="transmembrane region" description="Helical" evidence="7">
    <location>
        <begin position="106"/>
        <end position="127"/>
    </location>
</feature>
<evidence type="ECO:0000313" key="10">
    <source>
        <dbReference type="Proteomes" id="UP000183995"/>
    </source>
</evidence>
<dbReference type="PANTHER" id="PTHR43386:SF1">
    <property type="entry name" value="D,D-DIPEPTIDE TRANSPORT SYSTEM PERMEASE PROTEIN DDPC-RELATED"/>
    <property type="match status" value="1"/>
</dbReference>
<dbReference type="InterPro" id="IPR035906">
    <property type="entry name" value="MetI-like_sf"/>
</dbReference>
<dbReference type="Proteomes" id="UP000183995">
    <property type="component" value="Unassembled WGS sequence"/>
</dbReference>
<dbReference type="AlphaFoldDB" id="A0A1M5YS78"/>
<dbReference type="Gene3D" id="1.10.3720.10">
    <property type="entry name" value="MetI-like"/>
    <property type="match status" value="1"/>
</dbReference>
<accession>A0A1M5YS78</accession>
<keyword evidence="6 7" id="KW-0472">Membrane</keyword>
<keyword evidence="3" id="KW-1003">Cell membrane</keyword>
<dbReference type="OrthoDB" id="9797852at2"/>
<evidence type="ECO:0000256" key="7">
    <source>
        <dbReference type="RuleBase" id="RU363032"/>
    </source>
</evidence>
<feature type="transmembrane region" description="Helical" evidence="7">
    <location>
        <begin position="234"/>
        <end position="259"/>
    </location>
</feature>
<dbReference type="InterPro" id="IPR050366">
    <property type="entry name" value="BP-dependent_transpt_permease"/>
</dbReference>
<dbReference type="EMBL" id="FQXV01000010">
    <property type="protein sequence ID" value="SHI14841.1"/>
    <property type="molecule type" value="Genomic_DNA"/>
</dbReference>
<dbReference type="CDD" id="cd06261">
    <property type="entry name" value="TM_PBP2"/>
    <property type="match status" value="1"/>
</dbReference>
<dbReference type="Pfam" id="PF12911">
    <property type="entry name" value="OppC_N"/>
    <property type="match status" value="1"/>
</dbReference>
<evidence type="ECO:0000256" key="6">
    <source>
        <dbReference type="ARBA" id="ARBA00023136"/>
    </source>
</evidence>
<reference evidence="9 10" key="1">
    <citation type="submission" date="2016-11" db="EMBL/GenBank/DDBJ databases">
        <authorList>
            <person name="Jaros S."/>
            <person name="Januszkiewicz K."/>
            <person name="Wedrychowicz H."/>
        </authorList>
    </citation>
    <scope>NUCLEOTIDE SEQUENCE [LARGE SCALE GENOMIC DNA]</scope>
    <source>
        <strain evidence="9 10">DSM 10068</strain>
    </source>
</reference>
<comment type="similarity">
    <text evidence="7">Belongs to the binding-protein-dependent transport system permease family.</text>
</comment>
<dbReference type="PANTHER" id="PTHR43386">
    <property type="entry name" value="OLIGOPEPTIDE TRANSPORT SYSTEM PERMEASE PROTEIN APPC"/>
    <property type="match status" value="1"/>
</dbReference>
<evidence type="ECO:0000259" key="8">
    <source>
        <dbReference type="PROSITE" id="PS50928"/>
    </source>
</evidence>
<dbReference type="InterPro" id="IPR000515">
    <property type="entry name" value="MetI-like"/>
</dbReference>
<feature type="transmembrane region" description="Helical" evidence="7">
    <location>
        <begin position="12"/>
        <end position="32"/>
    </location>
</feature>
<proteinExistence type="inferred from homology"/>
<name>A0A1M5YS78_9FIRM</name>
<keyword evidence="4 7" id="KW-0812">Transmembrane</keyword>
<organism evidence="9 10">
    <name type="scientific">Sporobacter termitidis DSM 10068</name>
    <dbReference type="NCBI Taxonomy" id="1123282"/>
    <lineage>
        <taxon>Bacteria</taxon>
        <taxon>Bacillati</taxon>
        <taxon>Bacillota</taxon>
        <taxon>Clostridia</taxon>
        <taxon>Eubacteriales</taxon>
        <taxon>Oscillospiraceae</taxon>
        <taxon>Sporobacter</taxon>
    </lineage>
</organism>
<feature type="transmembrane region" description="Helical" evidence="7">
    <location>
        <begin position="192"/>
        <end position="213"/>
    </location>
</feature>
<dbReference type="Pfam" id="PF00528">
    <property type="entry name" value="BPD_transp_1"/>
    <property type="match status" value="1"/>
</dbReference>
<feature type="transmembrane region" description="Helical" evidence="7">
    <location>
        <begin position="133"/>
        <end position="153"/>
    </location>
</feature>
<feature type="transmembrane region" description="Helical" evidence="7">
    <location>
        <begin position="77"/>
        <end position="99"/>
    </location>
</feature>
<evidence type="ECO:0000313" key="9">
    <source>
        <dbReference type="EMBL" id="SHI14841.1"/>
    </source>
</evidence>
<dbReference type="GO" id="GO:0005886">
    <property type="term" value="C:plasma membrane"/>
    <property type="evidence" value="ECO:0007669"/>
    <property type="project" value="UniProtKB-SubCell"/>
</dbReference>
<evidence type="ECO:0000256" key="5">
    <source>
        <dbReference type="ARBA" id="ARBA00022989"/>
    </source>
</evidence>
<dbReference type="SUPFAM" id="SSF161098">
    <property type="entry name" value="MetI-like"/>
    <property type="match status" value="1"/>
</dbReference>
<keyword evidence="10" id="KW-1185">Reference proteome</keyword>
<keyword evidence="5 7" id="KW-1133">Transmembrane helix</keyword>
<evidence type="ECO:0000256" key="1">
    <source>
        <dbReference type="ARBA" id="ARBA00004651"/>
    </source>
</evidence>
<dbReference type="RefSeq" id="WP_073080162.1">
    <property type="nucleotide sequence ID" value="NZ_FQXV01000010.1"/>
</dbReference>
<keyword evidence="2 7" id="KW-0813">Transport</keyword>
<evidence type="ECO:0000256" key="2">
    <source>
        <dbReference type="ARBA" id="ARBA00022448"/>
    </source>
</evidence>
<gene>
    <name evidence="9" type="ORF">SAMN02745823_02791</name>
</gene>
<dbReference type="InterPro" id="IPR025966">
    <property type="entry name" value="OppC_N"/>
</dbReference>
<dbReference type="STRING" id="1123282.SAMN02745823_02791"/>
<protein>
    <submittedName>
        <fullName evidence="9">Peptide/nickel transport system permease protein</fullName>
    </submittedName>
</protein>
<evidence type="ECO:0000256" key="4">
    <source>
        <dbReference type="ARBA" id="ARBA00022692"/>
    </source>
</evidence>